<dbReference type="Pfam" id="PF07845">
    <property type="entry name" value="DUF1636"/>
    <property type="match status" value="1"/>
</dbReference>
<dbReference type="EMBL" id="FTPS01000001">
    <property type="protein sequence ID" value="SIT75504.1"/>
    <property type="molecule type" value="Genomic_DNA"/>
</dbReference>
<proteinExistence type="predicted"/>
<dbReference type="InterPro" id="IPR012863">
    <property type="entry name" value="DUF1636"/>
</dbReference>
<reference evidence="1 2" key="1">
    <citation type="submission" date="2017-01" db="EMBL/GenBank/DDBJ databases">
        <authorList>
            <person name="Mah S.A."/>
            <person name="Swanson W.J."/>
            <person name="Moy G.W."/>
            <person name="Vacquier V.D."/>
        </authorList>
    </citation>
    <scope>NUCLEOTIDE SEQUENCE [LARGE SCALE GENOMIC DNA]</scope>
    <source>
        <strain evidence="1 2">DSM 21219</strain>
    </source>
</reference>
<evidence type="ECO:0000313" key="1">
    <source>
        <dbReference type="EMBL" id="SIT75504.1"/>
    </source>
</evidence>
<name>A0A1R3WCH1_9RHOB</name>
<dbReference type="STRING" id="515897.SAMN05421849_0338"/>
<dbReference type="Proteomes" id="UP000192455">
    <property type="component" value="Unassembled WGS sequence"/>
</dbReference>
<organism evidence="1 2">
    <name type="scientific">Pontibaca methylaminivorans</name>
    <dbReference type="NCBI Taxonomy" id="515897"/>
    <lineage>
        <taxon>Bacteria</taxon>
        <taxon>Pseudomonadati</taxon>
        <taxon>Pseudomonadota</taxon>
        <taxon>Alphaproteobacteria</taxon>
        <taxon>Rhodobacterales</taxon>
        <taxon>Roseobacteraceae</taxon>
        <taxon>Pontibaca</taxon>
    </lineage>
</organism>
<dbReference type="RefSeq" id="WP_076646686.1">
    <property type="nucleotide sequence ID" value="NZ_FTPS01000001.1"/>
</dbReference>
<dbReference type="OrthoDB" id="424426at2"/>
<gene>
    <name evidence="1" type="ORF">SAMN05421849_0338</name>
</gene>
<evidence type="ECO:0000313" key="2">
    <source>
        <dbReference type="Proteomes" id="UP000192455"/>
    </source>
</evidence>
<protein>
    <submittedName>
        <fullName evidence="1">Predicted metal-binding protein</fullName>
    </submittedName>
</protein>
<accession>A0A1R3WCH1</accession>
<sequence length="123" mass="13619">MCDAIEIELVVCTTCRMSADGTGAQQPLRDGARLSAALSARGIPHVRQECLSACRRGCVVVLRGPGRWTYLQGELDPDRDLDALETMTAAYRAAPEGFLPWRERPESLRRNIIARIPPMEPVK</sequence>
<keyword evidence="2" id="KW-1185">Reference proteome</keyword>
<dbReference type="AlphaFoldDB" id="A0A1R3WCH1"/>